<reference evidence="2" key="1">
    <citation type="submission" date="2016-11" db="UniProtKB">
        <authorList>
            <consortium name="WormBaseParasite"/>
        </authorList>
    </citation>
    <scope>IDENTIFICATION</scope>
</reference>
<name>A0A1I7U649_9PELO</name>
<keyword evidence="1" id="KW-1185">Reference proteome</keyword>
<proteinExistence type="predicted"/>
<evidence type="ECO:0000313" key="1">
    <source>
        <dbReference type="Proteomes" id="UP000095282"/>
    </source>
</evidence>
<accession>A0A1I7U649</accession>
<protein>
    <submittedName>
        <fullName evidence="2">Uncharacterized protein</fullName>
    </submittedName>
</protein>
<sequence length="162" mass="18375">MVSHPILLPINSILSAFDYVRTFRGLEWICGGGFRGQIFFFSSNLITHFQRLSVYSIAWRPSLLQTPIRTALTTSIKLSLLTISARKTRKHIVFNQQNRFRSIERTDECLNDAYGATCGNIVSSDVFSSSLNYLIQGGHFGCESFRFIFDHACPGLKCNIRN</sequence>
<dbReference type="Proteomes" id="UP000095282">
    <property type="component" value="Unplaced"/>
</dbReference>
<dbReference type="WBParaSite" id="Csp11.Scaffold629.g15242.t1">
    <property type="protein sequence ID" value="Csp11.Scaffold629.g15242.t1"/>
    <property type="gene ID" value="Csp11.Scaffold629.g15242"/>
</dbReference>
<evidence type="ECO:0000313" key="2">
    <source>
        <dbReference type="WBParaSite" id="Csp11.Scaffold629.g15242.t1"/>
    </source>
</evidence>
<dbReference type="AlphaFoldDB" id="A0A1I7U649"/>
<organism evidence="1 2">
    <name type="scientific">Caenorhabditis tropicalis</name>
    <dbReference type="NCBI Taxonomy" id="1561998"/>
    <lineage>
        <taxon>Eukaryota</taxon>
        <taxon>Metazoa</taxon>
        <taxon>Ecdysozoa</taxon>
        <taxon>Nematoda</taxon>
        <taxon>Chromadorea</taxon>
        <taxon>Rhabditida</taxon>
        <taxon>Rhabditina</taxon>
        <taxon>Rhabditomorpha</taxon>
        <taxon>Rhabditoidea</taxon>
        <taxon>Rhabditidae</taxon>
        <taxon>Peloderinae</taxon>
        <taxon>Caenorhabditis</taxon>
    </lineage>
</organism>